<gene>
    <name evidence="1" type="ORF">DM02DRAFT_658298</name>
</gene>
<evidence type="ECO:0000313" key="2">
    <source>
        <dbReference type="Proteomes" id="UP000244855"/>
    </source>
</evidence>
<dbReference type="OrthoDB" id="10264306at2759"/>
<protein>
    <submittedName>
        <fullName evidence="1">Uncharacterized protein</fullName>
    </submittedName>
</protein>
<dbReference type="EMBL" id="KZ805436">
    <property type="protein sequence ID" value="PVH97441.1"/>
    <property type="molecule type" value="Genomic_DNA"/>
</dbReference>
<proteinExistence type="predicted"/>
<evidence type="ECO:0000313" key="1">
    <source>
        <dbReference type="EMBL" id="PVH97441.1"/>
    </source>
</evidence>
<dbReference type="AlphaFoldDB" id="A0A2V1DHV5"/>
<dbReference type="STRING" id="97972.A0A2V1DHV5"/>
<sequence>MSSLRDKFMYAVSVLDRKGSRSGLVMIRRVRPSSGSTKSWISQAGNDTGNNYKRLTLFAYPAQSNMNGRRLPLCWASLDRKAGAHANTYILLDVAALITTTSLDLRTLPSRQTSRTCLATRFTAFRILGLLSCTGLRPTSSTTLKAAPQIHHQR</sequence>
<organism evidence="1 2">
    <name type="scientific">Periconia macrospinosa</name>
    <dbReference type="NCBI Taxonomy" id="97972"/>
    <lineage>
        <taxon>Eukaryota</taxon>
        <taxon>Fungi</taxon>
        <taxon>Dikarya</taxon>
        <taxon>Ascomycota</taxon>
        <taxon>Pezizomycotina</taxon>
        <taxon>Dothideomycetes</taxon>
        <taxon>Pleosporomycetidae</taxon>
        <taxon>Pleosporales</taxon>
        <taxon>Massarineae</taxon>
        <taxon>Periconiaceae</taxon>
        <taxon>Periconia</taxon>
    </lineage>
</organism>
<name>A0A2V1DHV5_9PLEO</name>
<keyword evidence="2" id="KW-1185">Reference proteome</keyword>
<accession>A0A2V1DHV5</accession>
<dbReference type="Proteomes" id="UP000244855">
    <property type="component" value="Unassembled WGS sequence"/>
</dbReference>
<reference evidence="1 2" key="1">
    <citation type="journal article" date="2018" name="Sci. Rep.">
        <title>Comparative genomics provides insights into the lifestyle and reveals functional heterogeneity of dark septate endophytic fungi.</title>
        <authorList>
            <person name="Knapp D.G."/>
            <person name="Nemeth J.B."/>
            <person name="Barry K."/>
            <person name="Hainaut M."/>
            <person name="Henrissat B."/>
            <person name="Johnson J."/>
            <person name="Kuo A."/>
            <person name="Lim J.H.P."/>
            <person name="Lipzen A."/>
            <person name="Nolan M."/>
            <person name="Ohm R.A."/>
            <person name="Tamas L."/>
            <person name="Grigoriev I.V."/>
            <person name="Spatafora J.W."/>
            <person name="Nagy L.G."/>
            <person name="Kovacs G.M."/>
        </authorList>
    </citation>
    <scope>NUCLEOTIDE SEQUENCE [LARGE SCALE GENOMIC DNA]</scope>
    <source>
        <strain evidence="1 2">DSE2036</strain>
    </source>
</reference>